<sequence>MLVGLLLLAAVVVGRPAAGPGRLVRLVRGAARPADPEGSSGREGGDGPAGRHRRGLPDLDTPLLLDLTGAALEAGATPTTALGASAAAMAGAWPSAQDAELRRRCALLRLGASWEEAWAGASPGLDPLRAPLALALRAGAPGAGLLRDAATELRRHRARESQRRAQALGVRLVVPLGACALPAFAAVGVLPVVLALAQQVVSSGG</sequence>
<keyword evidence="2" id="KW-1003">Cell membrane</keyword>
<dbReference type="PANTHER" id="PTHR35007">
    <property type="entry name" value="INTEGRAL MEMBRANE PROTEIN-RELATED"/>
    <property type="match status" value="1"/>
</dbReference>
<dbReference type="PANTHER" id="PTHR35007:SF3">
    <property type="entry name" value="POSSIBLE CONSERVED ALANINE RICH MEMBRANE PROTEIN"/>
    <property type="match status" value="1"/>
</dbReference>
<evidence type="ECO:0000259" key="8">
    <source>
        <dbReference type="Pfam" id="PF00482"/>
    </source>
</evidence>
<dbReference type="Pfam" id="PF00482">
    <property type="entry name" value="T2SSF"/>
    <property type="match status" value="1"/>
</dbReference>
<evidence type="ECO:0000256" key="3">
    <source>
        <dbReference type="ARBA" id="ARBA00022692"/>
    </source>
</evidence>
<feature type="domain" description="Type II secretion system protein GspF" evidence="8">
    <location>
        <begin position="65"/>
        <end position="189"/>
    </location>
</feature>
<gene>
    <name evidence="9" type="ORF">WDZ17_08895</name>
</gene>
<protein>
    <submittedName>
        <fullName evidence="9">Type II secretion system F family protein</fullName>
    </submittedName>
</protein>
<keyword evidence="3 7" id="KW-0812">Transmembrane</keyword>
<dbReference type="InterPro" id="IPR018076">
    <property type="entry name" value="T2SS_GspF_dom"/>
</dbReference>
<feature type="region of interest" description="Disordered" evidence="6">
    <location>
        <begin position="30"/>
        <end position="58"/>
    </location>
</feature>
<dbReference type="Proteomes" id="UP001387100">
    <property type="component" value="Unassembled WGS sequence"/>
</dbReference>
<keyword evidence="5 7" id="KW-0472">Membrane</keyword>
<keyword evidence="10" id="KW-1185">Reference proteome</keyword>
<evidence type="ECO:0000256" key="2">
    <source>
        <dbReference type="ARBA" id="ARBA00022475"/>
    </source>
</evidence>
<proteinExistence type="predicted"/>
<evidence type="ECO:0000256" key="5">
    <source>
        <dbReference type="ARBA" id="ARBA00023136"/>
    </source>
</evidence>
<evidence type="ECO:0000256" key="6">
    <source>
        <dbReference type="SAM" id="MobiDB-lite"/>
    </source>
</evidence>
<reference evidence="9 10" key="1">
    <citation type="journal article" date="2017" name="Int. J. Syst. Evol. Microbiol.">
        <title>Pseudokineococcus basanitobsidens sp. nov., isolated from volcanic rock.</title>
        <authorList>
            <person name="Lee D.W."/>
            <person name="Park M.Y."/>
            <person name="Kim J.J."/>
            <person name="Kim B.S."/>
        </authorList>
    </citation>
    <scope>NUCLEOTIDE SEQUENCE [LARGE SCALE GENOMIC DNA]</scope>
    <source>
        <strain evidence="9 10">DSM 103726</strain>
    </source>
</reference>
<evidence type="ECO:0000256" key="1">
    <source>
        <dbReference type="ARBA" id="ARBA00004651"/>
    </source>
</evidence>
<dbReference type="EMBL" id="JBBIAA010000008">
    <property type="protein sequence ID" value="MEJ5945409.1"/>
    <property type="molecule type" value="Genomic_DNA"/>
</dbReference>
<evidence type="ECO:0000256" key="7">
    <source>
        <dbReference type="SAM" id="Phobius"/>
    </source>
</evidence>
<name>A0ABU8RK98_9ACTN</name>
<evidence type="ECO:0000313" key="10">
    <source>
        <dbReference type="Proteomes" id="UP001387100"/>
    </source>
</evidence>
<comment type="subcellular location">
    <subcellularLocation>
        <location evidence="1">Cell membrane</location>
        <topology evidence="1">Multi-pass membrane protein</topology>
    </subcellularLocation>
</comment>
<comment type="caution">
    <text evidence="9">The sequence shown here is derived from an EMBL/GenBank/DDBJ whole genome shotgun (WGS) entry which is preliminary data.</text>
</comment>
<evidence type="ECO:0000313" key="9">
    <source>
        <dbReference type="EMBL" id="MEJ5945409.1"/>
    </source>
</evidence>
<feature type="transmembrane region" description="Helical" evidence="7">
    <location>
        <begin position="172"/>
        <end position="197"/>
    </location>
</feature>
<keyword evidence="4 7" id="KW-1133">Transmembrane helix</keyword>
<dbReference type="RefSeq" id="WP_339574794.1">
    <property type="nucleotide sequence ID" value="NZ_JBBIAA010000008.1"/>
</dbReference>
<evidence type="ECO:0000256" key="4">
    <source>
        <dbReference type="ARBA" id="ARBA00022989"/>
    </source>
</evidence>
<organism evidence="9 10">
    <name type="scientific">Pseudokineococcus basanitobsidens</name>
    <dbReference type="NCBI Taxonomy" id="1926649"/>
    <lineage>
        <taxon>Bacteria</taxon>
        <taxon>Bacillati</taxon>
        <taxon>Actinomycetota</taxon>
        <taxon>Actinomycetes</taxon>
        <taxon>Kineosporiales</taxon>
        <taxon>Kineosporiaceae</taxon>
        <taxon>Pseudokineococcus</taxon>
    </lineage>
</organism>
<accession>A0ABU8RK98</accession>